<reference evidence="1" key="1">
    <citation type="submission" date="2021-11" db="EMBL/GenBank/DDBJ databases">
        <title>Fusarium solani-melongenae Genome sequencing and assembly.</title>
        <authorList>
            <person name="Xie S."/>
            <person name="Huang L."/>
            <person name="Zhang X."/>
        </authorList>
    </citation>
    <scope>NUCLEOTIDE SEQUENCE</scope>
    <source>
        <strain evidence="1">CRI 24-3</strain>
    </source>
</reference>
<proteinExistence type="predicted"/>
<gene>
    <name evidence="1" type="ORF">LCI18_007292</name>
</gene>
<dbReference type="Proteomes" id="UP000830768">
    <property type="component" value="Chromosome 6"/>
</dbReference>
<accession>A0ACD3Z5C5</accession>
<protein>
    <submittedName>
        <fullName evidence="1">Uncharacterized protein</fullName>
    </submittedName>
</protein>
<keyword evidence="2" id="KW-1185">Reference proteome</keyword>
<organism evidence="1 2">
    <name type="scientific">Fusarium solani subsp. cucurbitae</name>
    <name type="common">Neocosmosporum cucurbitae</name>
    <dbReference type="NCBI Taxonomy" id="2747967"/>
    <lineage>
        <taxon>Eukaryota</taxon>
        <taxon>Fungi</taxon>
        <taxon>Dikarya</taxon>
        <taxon>Ascomycota</taxon>
        <taxon>Pezizomycotina</taxon>
        <taxon>Sordariomycetes</taxon>
        <taxon>Hypocreomycetidae</taxon>
        <taxon>Hypocreales</taxon>
        <taxon>Nectriaceae</taxon>
        <taxon>Fusarium</taxon>
        <taxon>Fusarium solani species complex</taxon>
    </lineage>
</organism>
<name>A0ACD3Z5C5_FUSSC</name>
<sequence length="518" mass="58663">MGDTKSLLGDQGEGCRNDVQDKPTPITSVRGSARLAARQPRSYTKQCAPLKKPVSHRTRLRPDTDIHVVGDDEYGLALPANENRRQWLKSAMVDATTQTDPMLGGEFDLTKARDLSSSAPCDELGRYCTDFQDSEEFKRQALEEINEVGDKSCWGAESSSSCSHYLSRSCCPAIAPGNGQLDAYFSTLDEAKELVDRMTPDVPIFTRCRNAGGWKPNLRPIVDYLTRIKTVQTKKRDVQKYSLEMTGESFTKVTQWELMSHFLREDGADGLDLWNALELENHLEQRHVPEFLTNTNCSLLVEMRKHAEEKRKDPLHFALIADGGMNTYPHTDSHGYSTFLTIQEGELIFGWLSRPDDHVEYPTWNEWARNPRYFGGGRWCFIVMKPGDSVYLPSGTPHYVVRKKGTQTFILGGHVLQWSNLHGWASLLRRQIENPTTTNEHMASETVRRYVEVARDLVAEAMKSGDDRLENWGAVVKAEEENMQEASGIAAQGLKGTESVISKQHWRWQFERGVESEL</sequence>
<dbReference type="EMBL" id="CP090035">
    <property type="protein sequence ID" value="UPK96357.1"/>
    <property type="molecule type" value="Genomic_DNA"/>
</dbReference>
<evidence type="ECO:0000313" key="1">
    <source>
        <dbReference type="EMBL" id="UPK96357.1"/>
    </source>
</evidence>
<evidence type="ECO:0000313" key="2">
    <source>
        <dbReference type="Proteomes" id="UP000830768"/>
    </source>
</evidence>